<name>A0A069CVR1_WEIOS</name>
<reference evidence="2" key="1">
    <citation type="journal article" date="2014" name="Genome Announc.">
        <title>Draft genome sequence of Weissella oryzae SG25T, isolated from fermented rice grains.</title>
        <authorList>
            <person name="Tanizawa Y."/>
            <person name="Fujisawa T."/>
            <person name="Mochizuki T."/>
            <person name="Kaminuma E."/>
            <person name="Suzuki Y."/>
            <person name="Nakamura Y."/>
            <person name="Tohno M."/>
        </authorList>
    </citation>
    <scope>NUCLEOTIDE SEQUENCE [LARGE SCALE GENOMIC DNA]</scope>
    <source>
        <strain evidence="2">DSM 25784 / JCM 18191 / LMG 30913 / SG25</strain>
    </source>
</reference>
<protein>
    <submittedName>
        <fullName evidence="1">Uncharacterized protein</fullName>
    </submittedName>
</protein>
<gene>
    <name evidence="1" type="ORF">WOSG25_110520</name>
</gene>
<proteinExistence type="predicted"/>
<dbReference type="AlphaFoldDB" id="A0A069CVR1"/>
<dbReference type="STRING" id="1329250.WOSG25_110520"/>
<dbReference type="EMBL" id="DF820494">
    <property type="protein sequence ID" value="GAK31574.1"/>
    <property type="molecule type" value="Genomic_DNA"/>
</dbReference>
<organism evidence="1 2">
    <name type="scientific">Weissella oryzae (strain DSM 25784 / JCM 18191 / LMG 30913 / SG25)</name>
    <dbReference type="NCBI Taxonomy" id="1329250"/>
    <lineage>
        <taxon>Bacteria</taxon>
        <taxon>Bacillati</taxon>
        <taxon>Bacillota</taxon>
        <taxon>Bacilli</taxon>
        <taxon>Lactobacillales</taxon>
        <taxon>Lactobacillaceae</taxon>
        <taxon>Weissella</taxon>
    </lineage>
</organism>
<dbReference type="Proteomes" id="UP000030643">
    <property type="component" value="Unassembled WGS sequence"/>
</dbReference>
<sequence length="65" mass="7763">MYEKDGPLGLIRKNSGVKKETMKSNKDFFQSNELTKLKVENTRLRIQNEALNYGYFILFKYLRLE</sequence>
<evidence type="ECO:0000313" key="1">
    <source>
        <dbReference type="EMBL" id="GAK31574.1"/>
    </source>
</evidence>
<evidence type="ECO:0000313" key="2">
    <source>
        <dbReference type="Proteomes" id="UP000030643"/>
    </source>
</evidence>
<accession>A0A069CVR1</accession>
<keyword evidence="2" id="KW-1185">Reference proteome</keyword>